<dbReference type="Proteomes" id="UP001627154">
    <property type="component" value="Unassembled WGS sequence"/>
</dbReference>
<comment type="caution">
    <text evidence="1">The sequence shown here is derived from an EMBL/GenBank/DDBJ whole genome shotgun (WGS) entry which is preliminary data.</text>
</comment>
<gene>
    <name evidence="1" type="ORF">TKK_017579</name>
</gene>
<evidence type="ECO:0000313" key="2">
    <source>
        <dbReference type="Proteomes" id="UP001627154"/>
    </source>
</evidence>
<evidence type="ECO:0000313" key="1">
    <source>
        <dbReference type="EMBL" id="KAL3386999.1"/>
    </source>
</evidence>
<protein>
    <submittedName>
        <fullName evidence="1">Uncharacterized protein</fullName>
    </submittedName>
</protein>
<proteinExistence type="predicted"/>
<keyword evidence="2" id="KW-1185">Reference proteome</keyword>
<reference evidence="1 2" key="1">
    <citation type="journal article" date="2024" name="bioRxiv">
        <title>A reference genome for Trichogramma kaykai: A tiny desert-dwelling parasitoid wasp with competing sex-ratio distorters.</title>
        <authorList>
            <person name="Culotta J."/>
            <person name="Lindsey A.R."/>
        </authorList>
    </citation>
    <scope>NUCLEOTIDE SEQUENCE [LARGE SCALE GENOMIC DNA]</scope>
    <source>
        <strain evidence="1 2">KSX58</strain>
    </source>
</reference>
<sequence length="110" mass="12486">MNEHKKYIQDGLFGTLNVKFDHPTPGLGNTNNGNTARKFFEHITKVAEMTDDRSTNKNKRTPGTITAQLSPVNFRVEISPGKFWKRHVDQILKYKEDDNSGAENPNPEEA</sequence>
<accession>A0ABD2W1M4</accession>
<dbReference type="AlphaFoldDB" id="A0ABD2W1M4"/>
<organism evidence="1 2">
    <name type="scientific">Trichogramma kaykai</name>
    <dbReference type="NCBI Taxonomy" id="54128"/>
    <lineage>
        <taxon>Eukaryota</taxon>
        <taxon>Metazoa</taxon>
        <taxon>Ecdysozoa</taxon>
        <taxon>Arthropoda</taxon>
        <taxon>Hexapoda</taxon>
        <taxon>Insecta</taxon>
        <taxon>Pterygota</taxon>
        <taxon>Neoptera</taxon>
        <taxon>Endopterygota</taxon>
        <taxon>Hymenoptera</taxon>
        <taxon>Apocrita</taxon>
        <taxon>Proctotrupomorpha</taxon>
        <taxon>Chalcidoidea</taxon>
        <taxon>Trichogrammatidae</taxon>
        <taxon>Trichogramma</taxon>
    </lineage>
</organism>
<dbReference type="EMBL" id="JBJJXI010000141">
    <property type="protein sequence ID" value="KAL3386999.1"/>
    <property type="molecule type" value="Genomic_DNA"/>
</dbReference>
<name>A0ABD2W1M4_9HYME</name>